<sequence>MTLASIRETAKRLLSLFCAVAILASSVAVPVVQAQSLPLIRDAEIEGLMRLYTRPIFKAAGLNPKSVNVYLINQSGINAFVAGGQRIFIHTGLLQQAETPNEVIGVLAHEAGHIAGGHLSRLGTQIEKASTLAIISMLVGAAVVVGGAVSGAKGADQIGQATIVGGQSVAQRYMLSYVRAQESAADQAAMKYLTRTGQSGKGTLELFQKLASQSIGSLRRTNPYTLTHPMPFERIRNLERLAKKSKFYNKKDSGIMLLRHHLMQAKLAGFLSSPRVVFRKYPRNNNSLPSRYARAIVSFRTGDIKNALPLIDSLIKEIPQNPYFWELKGQALLETGRAREAIKPLKTAVSKSGNNGLIGMLLARAYLDVGGKANAKTALGVLNKAKRRENDSPQLHFLLARAYGIRGNIAQAELETAEYALRRGDKQLALQKAKNALKRLKRGSPSRQRAVDIVNFASRK</sequence>
<keyword evidence="4" id="KW-0378">Hydrolase</keyword>
<gene>
    <name evidence="8" type="ORF">MNBD_ALPHA08-371</name>
</gene>
<keyword evidence="2 8" id="KW-0645">Protease</keyword>
<dbReference type="InterPro" id="IPR001915">
    <property type="entry name" value="Peptidase_M48"/>
</dbReference>
<dbReference type="Gene3D" id="3.30.2010.10">
    <property type="entry name" value="Metalloproteases ('zincins'), catalytic domain"/>
    <property type="match status" value="1"/>
</dbReference>
<accession>A0A3B0RCX8</accession>
<dbReference type="EMBL" id="UOEC01000088">
    <property type="protein sequence ID" value="VAV91184.1"/>
    <property type="molecule type" value="Genomic_DNA"/>
</dbReference>
<dbReference type="AlphaFoldDB" id="A0A3B0RCX8"/>
<dbReference type="GO" id="GO:0016020">
    <property type="term" value="C:membrane"/>
    <property type="evidence" value="ECO:0007669"/>
    <property type="project" value="TreeGrafter"/>
</dbReference>
<proteinExistence type="predicted"/>
<evidence type="ECO:0000259" key="7">
    <source>
        <dbReference type="Pfam" id="PF01435"/>
    </source>
</evidence>
<dbReference type="GO" id="GO:0051603">
    <property type="term" value="P:proteolysis involved in protein catabolic process"/>
    <property type="evidence" value="ECO:0007669"/>
    <property type="project" value="TreeGrafter"/>
</dbReference>
<evidence type="ECO:0000256" key="5">
    <source>
        <dbReference type="ARBA" id="ARBA00022833"/>
    </source>
</evidence>
<name>A0A3B0RCX8_9ZZZZ</name>
<dbReference type="GO" id="GO:0004222">
    <property type="term" value="F:metalloendopeptidase activity"/>
    <property type="evidence" value="ECO:0007669"/>
    <property type="project" value="InterPro"/>
</dbReference>
<dbReference type="CDD" id="cd07324">
    <property type="entry name" value="M48C_Oma1-like"/>
    <property type="match status" value="1"/>
</dbReference>
<evidence type="ECO:0000256" key="2">
    <source>
        <dbReference type="ARBA" id="ARBA00022670"/>
    </source>
</evidence>
<dbReference type="GO" id="GO:0046872">
    <property type="term" value="F:metal ion binding"/>
    <property type="evidence" value="ECO:0007669"/>
    <property type="project" value="UniProtKB-KW"/>
</dbReference>
<evidence type="ECO:0000256" key="1">
    <source>
        <dbReference type="ARBA" id="ARBA00001947"/>
    </source>
</evidence>
<dbReference type="InterPro" id="IPR051156">
    <property type="entry name" value="Mito/Outer_Membr_Metalloprot"/>
</dbReference>
<dbReference type="PANTHER" id="PTHR22726:SF1">
    <property type="entry name" value="METALLOENDOPEPTIDASE OMA1, MITOCHONDRIAL"/>
    <property type="match status" value="1"/>
</dbReference>
<comment type="cofactor">
    <cofactor evidence="1">
        <name>Zn(2+)</name>
        <dbReference type="ChEBI" id="CHEBI:29105"/>
    </cofactor>
</comment>
<dbReference type="Gene3D" id="1.25.40.10">
    <property type="entry name" value="Tetratricopeptide repeat domain"/>
    <property type="match status" value="1"/>
</dbReference>
<keyword evidence="6" id="KW-0482">Metalloprotease</keyword>
<dbReference type="SUPFAM" id="SSF48452">
    <property type="entry name" value="TPR-like"/>
    <property type="match status" value="1"/>
</dbReference>
<feature type="domain" description="Peptidase M48" evidence="7">
    <location>
        <begin position="57"/>
        <end position="240"/>
    </location>
</feature>
<dbReference type="PANTHER" id="PTHR22726">
    <property type="entry name" value="METALLOENDOPEPTIDASE OMA1"/>
    <property type="match status" value="1"/>
</dbReference>
<protein>
    <submittedName>
        <fullName evidence="8">Zn-dependent protease, contains TPR repeats</fullName>
    </submittedName>
</protein>
<evidence type="ECO:0000256" key="3">
    <source>
        <dbReference type="ARBA" id="ARBA00022723"/>
    </source>
</evidence>
<dbReference type="Pfam" id="PF01435">
    <property type="entry name" value="Peptidase_M48"/>
    <property type="match status" value="1"/>
</dbReference>
<evidence type="ECO:0000313" key="8">
    <source>
        <dbReference type="EMBL" id="VAV91184.1"/>
    </source>
</evidence>
<organism evidence="8">
    <name type="scientific">hydrothermal vent metagenome</name>
    <dbReference type="NCBI Taxonomy" id="652676"/>
    <lineage>
        <taxon>unclassified sequences</taxon>
        <taxon>metagenomes</taxon>
        <taxon>ecological metagenomes</taxon>
    </lineage>
</organism>
<reference evidence="8" key="1">
    <citation type="submission" date="2018-06" db="EMBL/GenBank/DDBJ databases">
        <authorList>
            <person name="Zhirakovskaya E."/>
        </authorList>
    </citation>
    <scope>NUCLEOTIDE SEQUENCE</scope>
</reference>
<evidence type="ECO:0000256" key="6">
    <source>
        <dbReference type="ARBA" id="ARBA00023049"/>
    </source>
</evidence>
<keyword evidence="3" id="KW-0479">Metal-binding</keyword>
<dbReference type="InterPro" id="IPR011990">
    <property type="entry name" value="TPR-like_helical_dom_sf"/>
</dbReference>
<keyword evidence="5" id="KW-0862">Zinc</keyword>
<evidence type="ECO:0000256" key="4">
    <source>
        <dbReference type="ARBA" id="ARBA00022801"/>
    </source>
</evidence>